<dbReference type="PROSITE" id="PS51808">
    <property type="entry name" value="CHCH"/>
    <property type="match status" value="1"/>
</dbReference>
<dbReference type="GO" id="GO:0032981">
    <property type="term" value="P:mitochondrial respiratory chain complex I assembly"/>
    <property type="evidence" value="ECO:0007669"/>
    <property type="project" value="InterPro"/>
</dbReference>
<dbReference type="HOGENOM" id="CLU_188562_1_2_1"/>
<dbReference type="GeneID" id="25263137"/>
<keyword evidence="2" id="KW-1185">Reference proteome</keyword>
<evidence type="ECO:0008006" key="3">
    <source>
        <dbReference type="Google" id="ProtNLM"/>
    </source>
</evidence>
<dbReference type="OrthoDB" id="3821113at2759"/>
<comment type="caution">
    <text evidence="1">The sequence shown here is derived from an EMBL/GenBank/DDBJ whole genome shotgun (WGS) entry which is preliminary data.</text>
</comment>
<organism evidence="1 2">
    <name type="scientific">Tilletiaria anomala (strain ATCC 24038 / CBS 436.72 / UBC 951)</name>
    <dbReference type="NCBI Taxonomy" id="1037660"/>
    <lineage>
        <taxon>Eukaryota</taxon>
        <taxon>Fungi</taxon>
        <taxon>Dikarya</taxon>
        <taxon>Basidiomycota</taxon>
        <taxon>Ustilaginomycotina</taxon>
        <taxon>Exobasidiomycetes</taxon>
        <taxon>Georgefischeriales</taxon>
        <taxon>Tilletiariaceae</taxon>
        <taxon>Tilletiaria</taxon>
    </lineage>
</organism>
<dbReference type="PANTHER" id="PTHR34561:SF1">
    <property type="entry name" value="NADH DEHYDROGENASE [UBIQUINONE] 1 ALPHA SUBCOMPLEX ASSEMBLY FACTOR 8"/>
    <property type="match status" value="1"/>
</dbReference>
<dbReference type="STRING" id="1037660.A0A066WHT3"/>
<dbReference type="EMBL" id="JMSN01000014">
    <property type="protein sequence ID" value="KDN52093.1"/>
    <property type="molecule type" value="Genomic_DNA"/>
</dbReference>
<protein>
    <recommendedName>
        <fullName evidence="3">CHCH domain-containing protein</fullName>
    </recommendedName>
</protein>
<dbReference type="GO" id="GO:0005739">
    <property type="term" value="C:mitochondrion"/>
    <property type="evidence" value="ECO:0007669"/>
    <property type="project" value="InterPro"/>
</dbReference>
<dbReference type="InterPro" id="IPR034595">
    <property type="entry name" value="NDUFAF8"/>
</dbReference>
<reference evidence="1 2" key="1">
    <citation type="submission" date="2014-05" db="EMBL/GenBank/DDBJ databases">
        <title>Draft genome sequence of a rare smut relative, Tilletiaria anomala UBC 951.</title>
        <authorList>
            <consortium name="DOE Joint Genome Institute"/>
            <person name="Toome M."/>
            <person name="Kuo A."/>
            <person name="Henrissat B."/>
            <person name="Lipzen A."/>
            <person name="Tritt A."/>
            <person name="Yoshinaga Y."/>
            <person name="Zane M."/>
            <person name="Barry K."/>
            <person name="Grigoriev I.V."/>
            <person name="Spatafora J.W."/>
            <person name="Aimea M.C."/>
        </authorList>
    </citation>
    <scope>NUCLEOTIDE SEQUENCE [LARGE SCALE GENOMIC DNA]</scope>
    <source>
        <strain evidence="1 2">UBC 951</strain>
    </source>
</reference>
<dbReference type="RefSeq" id="XP_013244942.1">
    <property type="nucleotide sequence ID" value="XM_013389488.1"/>
</dbReference>
<dbReference type="OMA" id="ADYNSVH"/>
<name>A0A066WHT3_TILAU</name>
<proteinExistence type="predicted"/>
<sequence length="66" mass="7600">MRSSTKVQRDLQPVMRLGKAAAQCDIQAKAYGACMFRSYENIEKDMCAKEFAAFKQCVQTKFGRKW</sequence>
<gene>
    <name evidence="1" type="ORF">K437DRAFT_244276</name>
</gene>
<evidence type="ECO:0000313" key="2">
    <source>
        <dbReference type="Proteomes" id="UP000027361"/>
    </source>
</evidence>
<dbReference type="Proteomes" id="UP000027361">
    <property type="component" value="Unassembled WGS sequence"/>
</dbReference>
<dbReference type="AlphaFoldDB" id="A0A066WHT3"/>
<dbReference type="PANTHER" id="PTHR34561">
    <property type="entry name" value="NADH DEHYDROGENASE [UBIQUINONE] 1 ALPHA SUBCOMPLEX ASSEMBLY FACTOR 8"/>
    <property type="match status" value="1"/>
</dbReference>
<accession>A0A066WHT3</accession>
<dbReference type="InParanoid" id="A0A066WHT3"/>
<evidence type="ECO:0000313" key="1">
    <source>
        <dbReference type="EMBL" id="KDN52093.1"/>
    </source>
</evidence>